<dbReference type="WBParaSite" id="Hba_04026">
    <property type="protein sequence ID" value="Hba_04026"/>
    <property type="gene ID" value="Hba_04026"/>
</dbReference>
<protein>
    <submittedName>
        <fullName evidence="3">Uncharacterized protein</fullName>
    </submittedName>
</protein>
<proteinExistence type="predicted"/>
<dbReference type="Proteomes" id="UP000095283">
    <property type="component" value="Unplaced"/>
</dbReference>
<sequence length="134" mass="15732">MMPNATTEEPIEGNVQKKTSTTGRRKFVEERLKTNNRNQKIEYDKTYMIEAKDVHKVHEILIRRAPLRNKLFSYLHCPYTLIGVTGTNVNATNESGRTIRIHRDGIRIFKKHHEDIRSNEAQIYEPADRNLEIE</sequence>
<accession>A0A1I7WGE2</accession>
<reference evidence="3" key="1">
    <citation type="submission" date="2016-11" db="UniProtKB">
        <authorList>
            <consortium name="WormBaseParasite"/>
        </authorList>
    </citation>
    <scope>IDENTIFICATION</scope>
</reference>
<evidence type="ECO:0000313" key="3">
    <source>
        <dbReference type="WBParaSite" id="Hba_04026"/>
    </source>
</evidence>
<name>A0A1I7WGE2_HETBA</name>
<dbReference type="AlphaFoldDB" id="A0A1I7WGE2"/>
<organism evidence="2 3">
    <name type="scientific">Heterorhabditis bacteriophora</name>
    <name type="common">Entomopathogenic nematode worm</name>
    <dbReference type="NCBI Taxonomy" id="37862"/>
    <lineage>
        <taxon>Eukaryota</taxon>
        <taxon>Metazoa</taxon>
        <taxon>Ecdysozoa</taxon>
        <taxon>Nematoda</taxon>
        <taxon>Chromadorea</taxon>
        <taxon>Rhabditida</taxon>
        <taxon>Rhabditina</taxon>
        <taxon>Rhabditomorpha</taxon>
        <taxon>Strongyloidea</taxon>
        <taxon>Heterorhabditidae</taxon>
        <taxon>Heterorhabditis</taxon>
    </lineage>
</organism>
<feature type="region of interest" description="Disordered" evidence="1">
    <location>
        <begin position="1"/>
        <end position="23"/>
    </location>
</feature>
<evidence type="ECO:0000256" key="1">
    <source>
        <dbReference type="SAM" id="MobiDB-lite"/>
    </source>
</evidence>
<keyword evidence="2" id="KW-1185">Reference proteome</keyword>
<evidence type="ECO:0000313" key="2">
    <source>
        <dbReference type="Proteomes" id="UP000095283"/>
    </source>
</evidence>